<dbReference type="GO" id="GO:0005697">
    <property type="term" value="C:telomerase holoenzyme complex"/>
    <property type="evidence" value="ECO:0007669"/>
    <property type="project" value="TreeGrafter"/>
</dbReference>
<dbReference type="SUPFAM" id="SSF48452">
    <property type="entry name" value="TPR-like"/>
    <property type="match status" value="1"/>
</dbReference>
<evidence type="ECO:0000259" key="2">
    <source>
        <dbReference type="Pfam" id="PF10373"/>
    </source>
</evidence>
<organism evidence="4">
    <name type="scientific">Anthurium amnicola</name>
    <dbReference type="NCBI Taxonomy" id="1678845"/>
    <lineage>
        <taxon>Eukaryota</taxon>
        <taxon>Viridiplantae</taxon>
        <taxon>Streptophyta</taxon>
        <taxon>Embryophyta</taxon>
        <taxon>Tracheophyta</taxon>
        <taxon>Spermatophyta</taxon>
        <taxon>Magnoliopsida</taxon>
        <taxon>Liliopsida</taxon>
        <taxon>Araceae</taxon>
        <taxon>Pothoideae</taxon>
        <taxon>Potheae</taxon>
        <taxon>Anthurium</taxon>
    </lineage>
</organism>
<dbReference type="InterPro" id="IPR019458">
    <property type="entry name" value="Est1-like_N"/>
</dbReference>
<dbReference type="AlphaFoldDB" id="A0A1D1XVN1"/>
<dbReference type="FunFam" id="1.25.40.10:FF:000225">
    <property type="entry name" value="Protein SMG7"/>
    <property type="match status" value="1"/>
</dbReference>
<dbReference type="EMBL" id="GDJX01021507">
    <property type="protein sequence ID" value="JAT46429.1"/>
    <property type="molecule type" value="Transcribed_RNA"/>
</dbReference>
<dbReference type="GO" id="GO:0070034">
    <property type="term" value="F:telomerase RNA binding"/>
    <property type="evidence" value="ECO:0007669"/>
    <property type="project" value="TreeGrafter"/>
</dbReference>
<reference evidence="4" key="1">
    <citation type="submission" date="2015-07" db="EMBL/GenBank/DDBJ databases">
        <title>Transcriptome Assembly of Anthurium amnicola.</title>
        <authorList>
            <person name="Suzuki J."/>
        </authorList>
    </citation>
    <scope>NUCLEOTIDE SEQUENCE</scope>
</reference>
<evidence type="ECO:0000259" key="3">
    <source>
        <dbReference type="Pfam" id="PF10374"/>
    </source>
</evidence>
<protein>
    <submittedName>
        <fullName evidence="4">Protein SMG7</fullName>
    </submittedName>
</protein>
<dbReference type="GO" id="GO:0042162">
    <property type="term" value="F:telomeric DNA binding"/>
    <property type="evidence" value="ECO:0007669"/>
    <property type="project" value="TreeGrafter"/>
</dbReference>
<dbReference type="InterPro" id="IPR011990">
    <property type="entry name" value="TPR-like_helical_dom_sf"/>
</dbReference>
<dbReference type="PANTHER" id="PTHR15696:SF25">
    <property type="entry name" value="OS08G0305300 PROTEIN"/>
    <property type="match status" value="1"/>
</dbReference>
<keyword evidence="1" id="KW-0677">Repeat</keyword>
<dbReference type="Gene3D" id="1.25.40.10">
    <property type="entry name" value="Tetratricopeptide repeat domain"/>
    <property type="match status" value="1"/>
</dbReference>
<sequence>MTVPSMCSSSSDPPRRELARRLFQKNLELEEARRKAAKLKVPSDQNVWIQMRDNFETIVLEDHDFSEQHGVEHSLWQLHHRKIDEHRAHLSAVSAASHGGKDPSRPDRAKKIYAAFKSFLSEATGFYHDLILKIRAKCALPLGYLSEGPENHIILAKDDKKSSEMRKGLISCHRCLIFLGDLARYKGMYGDGHSATRDYTAASSYYLQAASLWPSSGNPHHQLAILGIYTDNNELTVLYRYFRSLAVENPLLTARDNLIIAFEKNRQIYSQLPVNPKATLVKAVPAHITGRGRGYSRVLAENGNTEASPVKEREPRIQEIFKSFCTRFVRLNGILYTRTSLETFGEVFSSVANDLHELLSSGPDEVLNFGSDATENGMVVVKLIAILIFTVHNVKKESESQSHAEILQRSVLLQNALTAAFDFMGHIMKRCIELQDVITSYLLPAILVFVEWLACHPDVATGIDIEEKQAISRTIFWNQFVSLMNKLLLSGLVSFGGVEDEAFLIDTCKYDDGETENCVPLWEDFELRGFVPLAQAHLVLNFSSKQSLRSDWGNKEKKSRIHRILAAGRALMNVVQVGQRRIYFDSQSKKIIIGDDLHTSEDKTQGTCSDVSELNVMSPAESNSIENSVSVGGTQSNTQLCCDGEEDEVIVFKPAVVEKSPKGLTSAAYEVIQPVQEKCPNGLEAAGFEIIRSAQISCGDWGNSVRPLSVFLTNKPQAMFDAGSYLPSAPGNAIQQPLLGTSGASSYINSDAVNQPLQHDNPIDSKWLMDQEAFLSDGLKDVSVTENGFGSGQGTWGGLDVLQPSLSSLPFLLSGNSNTSNLFTTQVNGAKTIIPSKNDSLLSVGANFDGPATNSSSALLMDSSENPVCHPGRHFGLPPGFNSAPPKQMDALVSTSSFKDRSPMLDDYSWLDGYSSAKDVKTEDSLSHTADIYPHVNSGSSASFTGEMIFPFPGKQFHTIKAPVDTNRAWQDYPRVQYQKLSAGKQLQQGKRQSTPMLDEYKSLWPNRYVV</sequence>
<dbReference type="Pfam" id="PF10373">
    <property type="entry name" value="EST1_DNA_bind"/>
    <property type="match status" value="1"/>
</dbReference>
<proteinExistence type="predicted"/>
<dbReference type="EMBL" id="GDJX01000680">
    <property type="protein sequence ID" value="JAT67256.1"/>
    <property type="molecule type" value="Transcribed_RNA"/>
</dbReference>
<dbReference type="EMBL" id="GDJX01015058">
    <property type="protein sequence ID" value="JAT52878.1"/>
    <property type="molecule type" value="Transcribed_RNA"/>
</dbReference>
<accession>A0A1D1XVN1</accession>
<dbReference type="GO" id="GO:0000184">
    <property type="term" value="P:nuclear-transcribed mRNA catabolic process, nonsense-mediated decay"/>
    <property type="evidence" value="ECO:0007669"/>
    <property type="project" value="TreeGrafter"/>
</dbReference>
<dbReference type="PANTHER" id="PTHR15696">
    <property type="entry name" value="SMG-7 SUPPRESSOR WITH MORPHOLOGICAL EFFECT ON GENITALIA PROTEIN 7"/>
    <property type="match status" value="1"/>
</dbReference>
<evidence type="ECO:0000256" key="1">
    <source>
        <dbReference type="ARBA" id="ARBA00022737"/>
    </source>
</evidence>
<feature type="domain" description="Telomerase activating protein Est1-like N-terminal" evidence="3">
    <location>
        <begin position="71"/>
        <end position="189"/>
    </location>
</feature>
<dbReference type="InterPro" id="IPR018834">
    <property type="entry name" value="DNA/RNA-bd_Est1-type"/>
</dbReference>
<dbReference type="InterPro" id="IPR045153">
    <property type="entry name" value="Est1/Ebs1-like"/>
</dbReference>
<name>A0A1D1XVN1_9ARAE</name>
<evidence type="ECO:0000313" key="5">
    <source>
        <dbReference type="EMBL" id="JAT52878.1"/>
    </source>
</evidence>
<evidence type="ECO:0000313" key="6">
    <source>
        <dbReference type="EMBL" id="JAT67256.1"/>
    </source>
</evidence>
<feature type="domain" description="DNA/RNA-binding" evidence="2">
    <location>
        <begin position="202"/>
        <end position="536"/>
    </location>
</feature>
<dbReference type="Pfam" id="PF10374">
    <property type="entry name" value="EST1"/>
    <property type="match status" value="1"/>
</dbReference>
<gene>
    <name evidence="4" type="primary">Smg7_2</name>
    <name evidence="6" type="synonym">Smg7_3</name>
    <name evidence="5" type="synonym">Smg7_6</name>
    <name evidence="6" type="ORF">g.82062</name>
    <name evidence="5" type="ORF">g.82063</name>
    <name evidence="4" type="ORF">g.82066</name>
</gene>
<evidence type="ECO:0000313" key="4">
    <source>
        <dbReference type="EMBL" id="JAT46429.1"/>
    </source>
</evidence>